<dbReference type="Proteomes" id="UP001171606">
    <property type="component" value="Unassembled WGS sequence"/>
</dbReference>
<evidence type="ECO:0000313" key="2">
    <source>
        <dbReference type="Proteomes" id="UP001171606"/>
    </source>
</evidence>
<comment type="caution">
    <text evidence="1">The sequence shown here is derived from an EMBL/GenBank/DDBJ whole genome shotgun (WGS) entry which is preliminary data.</text>
</comment>
<evidence type="ECO:0000313" key="1">
    <source>
        <dbReference type="EMBL" id="MDN7933083.1"/>
    </source>
</evidence>
<gene>
    <name evidence="1" type="ORF">QZM52_17490</name>
</gene>
<keyword evidence="2" id="KW-1185">Reference proteome</keyword>
<dbReference type="RefSeq" id="WP_301755860.1">
    <property type="nucleotide sequence ID" value="NZ_JAUJSQ010000006.1"/>
</dbReference>
<name>A0ABT8PDE3_9BURK</name>
<protein>
    <submittedName>
        <fullName evidence="1">Uncharacterized protein</fullName>
    </submittedName>
</protein>
<sequence length="101" mass="11310">MGIQIADDEPAAVEIHDRRQMTRLRRTINPCAQCSGRAGNAQVFHAVNVDNGIRRANGAGQMLHQCARFLRGRLRQRFRAGARKGFEKAGEVQIECHDITL</sequence>
<dbReference type="EMBL" id="JAUJSQ010000006">
    <property type="protein sequence ID" value="MDN7933083.1"/>
    <property type="molecule type" value="Genomic_DNA"/>
</dbReference>
<organism evidence="1 2">
    <name type="scientific">Burkholderia metallica</name>
    <dbReference type="NCBI Taxonomy" id="488729"/>
    <lineage>
        <taxon>Bacteria</taxon>
        <taxon>Pseudomonadati</taxon>
        <taxon>Pseudomonadota</taxon>
        <taxon>Betaproteobacteria</taxon>
        <taxon>Burkholderiales</taxon>
        <taxon>Burkholderiaceae</taxon>
        <taxon>Burkholderia</taxon>
        <taxon>Burkholderia cepacia complex</taxon>
    </lineage>
</organism>
<proteinExistence type="predicted"/>
<accession>A0ABT8PDE3</accession>
<reference evidence="1" key="1">
    <citation type="submission" date="2023-07" db="EMBL/GenBank/DDBJ databases">
        <title>A collection of bacterial strains from the Burkholderia cepacia Research Laboratory and Repository.</title>
        <authorList>
            <person name="Lipuma J."/>
            <person name="Spilker T."/>
            <person name="Caverly L."/>
        </authorList>
    </citation>
    <scope>NUCLEOTIDE SEQUENCE</scope>
    <source>
        <strain evidence="1">AU42020</strain>
    </source>
</reference>